<dbReference type="Proteomes" id="UP000199074">
    <property type="component" value="Unassembled WGS sequence"/>
</dbReference>
<accession>A0A1I7NC12</accession>
<dbReference type="Gene3D" id="3.40.1230.10">
    <property type="entry name" value="MTH938-like"/>
    <property type="match status" value="1"/>
</dbReference>
<dbReference type="STRING" id="429728.SAMN05216456_1532"/>
<dbReference type="PANTHER" id="PTHR21192:SF2">
    <property type="entry name" value="NADH DEHYDROGENASE [UBIQUINONE] 1 ALPHA SUBCOMPLEX ASSEMBLY FACTOR 3"/>
    <property type="match status" value="1"/>
</dbReference>
<name>A0A1I7NC12_9HYPH</name>
<gene>
    <name evidence="1" type="ORF">SAMN05216456_1532</name>
</gene>
<sequence length="135" mass="14469">MAHPSDQTSSGAGHFPRQVGIDAYGNSGFRFAEMSHRGSLLCLPSGMHGWEVTTPEQLTLASLKPVFDLADQLDVLMIGLGTDIMAIDPAIRAAFRERRVIIEAVGTGSAIRTYNVLLAEERAVAGAFIAVENAR</sequence>
<dbReference type="RefSeq" id="WP_092422963.1">
    <property type="nucleotide sequence ID" value="NZ_FPCK01000001.1"/>
</dbReference>
<keyword evidence="2" id="KW-1185">Reference proteome</keyword>
<proteinExistence type="predicted"/>
<dbReference type="OrthoDB" id="7351393at2"/>
<dbReference type="InterPro" id="IPR036748">
    <property type="entry name" value="MTH938-like_sf"/>
</dbReference>
<dbReference type="AlphaFoldDB" id="A0A1I7NC12"/>
<dbReference type="Pfam" id="PF04430">
    <property type="entry name" value="DUF498"/>
    <property type="match status" value="1"/>
</dbReference>
<dbReference type="EMBL" id="FPCK01000001">
    <property type="protein sequence ID" value="SFV32076.1"/>
    <property type="molecule type" value="Genomic_DNA"/>
</dbReference>
<dbReference type="SUPFAM" id="SSF64076">
    <property type="entry name" value="MTH938-like"/>
    <property type="match status" value="1"/>
</dbReference>
<dbReference type="PANTHER" id="PTHR21192">
    <property type="entry name" value="NUCLEAR PROTEIN E3-3"/>
    <property type="match status" value="1"/>
</dbReference>
<dbReference type="CDD" id="cd00248">
    <property type="entry name" value="Mth938-like"/>
    <property type="match status" value="1"/>
</dbReference>
<evidence type="ECO:0000313" key="1">
    <source>
        <dbReference type="EMBL" id="SFV32076.1"/>
    </source>
</evidence>
<dbReference type="InterPro" id="IPR007523">
    <property type="entry name" value="NDUFAF3/AAMDC"/>
</dbReference>
<protein>
    <submittedName>
        <fullName evidence="1">Uncharacterized conserved protein, contains Mth938-like domain</fullName>
    </submittedName>
</protein>
<evidence type="ECO:0000313" key="2">
    <source>
        <dbReference type="Proteomes" id="UP000199074"/>
    </source>
</evidence>
<organism evidence="1 2">
    <name type="scientific">Devosia crocina</name>
    <dbReference type="NCBI Taxonomy" id="429728"/>
    <lineage>
        <taxon>Bacteria</taxon>
        <taxon>Pseudomonadati</taxon>
        <taxon>Pseudomonadota</taxon>
        <taxon>Alphaproteobacteria</taxon>
        <taxon>Hyphomicrobiales</taxon>
        <taxon>Devosiaceae</taxon>
        <taxon>Devosia</taxon>
    </lineage>
</organism>
<reference evidence="1 2" key="1">
    <citation type="submission" date="2016-10" db="EMBL/GenBank/DDBJ databases">
        <authorList>
            <person name="de Groot N.N."/>
        </authorList>
    </citation>
    <scope>NUCLEOTIDE SEQUENCE [LARGE SCALE GENOMIC DNA]</scope>
    <source>
        <strain evidence="1 2">IPL20</strain>
    </source>
</reference>